<dbReference type="EMBL" id="JYLK01000001">
    <property type="protein sequence ID" value="KRP63006.1"/>
    <property type="molecule type" value="Genomic_DNA"/>
</dbReference>
<evidence type="ECO:0000313" key="1">
    <source>
        <dbReference type="EMBL" id="KRP63006.1"/>
    </source>
</evidence>
<reference evidence="1 2" key="1">
    <citation type="submission" date="2015-02" db="EMBL/GenBank/DDBJ databases">
        <title>Two Pseudomonas sp. nov. isolated from raw milk.</title>
        <authorList>
            <person name="Wenning M."/>
            <person name="von Neubeck M."/>
            <person name="Huptas C."/>
            <person name="Scherer S."/>
        </authorList>
    </citation>
    <scope>NUCLEOTIDE SEQUENCE [LARGE SCALE GENOMIC DNA]</scope>
    <source>
        <strain evidence="1 2">DSM 14937</strain>
    </source>
</reference>
<evidence type="ECO:0000313" key="2">
    <source>
        <dbReference type="Proteomes" id="UP000052019"/>
    </source>
</evidence>
<organism evidence="1 2">
    <name type="scientific">Pseudomonas trivialis</name>
    <dbReference type="NCBI Taxonomy" id="200450"/>
    <lineage>
        <taxon>Bacteria</taxon>
        <taxon>Pseudomonadati</taxon>
        <taxon>Pseudomonadota</taxon>
        <taxon>Gammaproteobacteria</taxon>
        <taxon>Pseudomonadales</taxon>
        <taxon>Pseudomonadaceae</taxon>
        <taxon>Pseudomonas</taxon>
    </lineage>
</organism>
<name>A0A0R3A0S4_9PSED</name>
<dbReference type="AlphaFoldDB" id="A0A0R3A0S4"/>
<dbReference type="Proteomes" id="UP000052019">
    <property type="component" value="Unassembled WGS sequence"/>
</dbReference>
<protein>
    <submittedName>
        <fullName evidence="1">Uncharacterized protein</fullName>
    </submittedName>
</protein>
<sequence length="96" mass="11444">MPQFRRFMTRHGAPYFQVISQPFGFFKFCQLPRPKFTWITLKLENSPPSRERLPNKASHRFEYNLPTYSQGDLFAINYDLFLILNIHYDVRANGAK</sequence>
<proteinExistence type="predicted"/>
<comment type="caution">
    <text evidence="1">The sequence shown here is derived from an EMBL/GenBank/DDBJ whole genome shotgun (WGS) entry which is preliminary data.</text>
</comment>
<accession>A0A0R3A0S4</accession>
<gene>
    <name evidence="1" type="ORF">TU79_01175</name>
</gene>